<sequence length="236" mass="26214">MTRSLDNTPIIAARSVLFHLCSVLATLFFLLFVPFLLAPVRIGWPVLRAYIRVQLFLLRAICGQRFHVLQDAEFPSGPVILASRHEALWETLVLPLLFENPVVLLKQEILRYPVAGAIARKLGHIGLDRSGAADRAREAFGAARARAKEGRSFLIFPSGTRDPARRFEVQKGTAVLYRALGLPCVPVVLDSGTFWPYRSWLRRPGVITVRVLPAIPAGQETATFLTRLQADLGRPA</sequence>
<evidence type="ECO:0000256" key="1">
    <source>
        <dbReference type="ARBA" id="ARBA00005189"/>
    </source>
</evidence>
<dbReference type="PANTHER" id="PTHR10434">
    <property type="entry name" value="1-ACYL-SN-GLYCEROL-3-PHOSPHATE ACYLTRANSFERASE"/>
    <property type="match status" value="1"/>
</dbReference>
<name>A0A0J9E3C6_9RHOB</name>
<keyword evidence="4" id="KW-0472">Membrane</keyword>
<gene>
    <name evidence="6" type="ORF">AIOL_002282</name>
</gene>
<dbReference type="SMART" id="SM00563">
    <property type="entry name" value="PlsC"/>
    <property type="match status" value="1"/>
</dbReference>
<feature type="domain" description="Phospholipid/glycerol acyltransferase" evidence="5">
    <location>
        <begin position="79"/>
        <end position="192"/>
    </location>
</feature>
<dbReference type="CDD" id="cd07989">
    <property type="entry name" value="LPLAT_AGPAT-like"/>
    <property type="match status" value="1"/>
</dbReference>
<dbReference type="OrthoDB" id="5290997at2"/>
<evidence type="ECO:0000259" key="5">
    <source>
        <dbReference type="SMART" id="SM00563"/>
    </source>
</evidence>
<protein>
    <submittedName>
        <fullName evidence="6">1-acyl-sn-glycerol-3-phosphate acyltransferase</fullName>
        <ecNumber evidence="6">2.3.1.51</ecNumber>
    </submittedName>
</protein>
<feature type="transmembrane region" description="Helical" evidence="4">
    <location>
        <begin position="16"/>
        <end position="38"/>
    </location>
</feature>
<keyword evidence="4" id="KW-0812">Transmembrane</keyword>
<dbReference type="STRING" id="1675527.AIOL_002282"/>
<comment type="pathway">
    <text evidence="1">Lipid metabolism.</text>
</comment>
<dbReference type="RefSeq" id="WP_049643059.1">
    <property type="nucleotide sequence ID" value="NZ_LFTY01000002.1"/>
</dbReference>
<dbReference type="AlphaFoldDB" id="A0A0J9E3C6"/>
<evidence type="ECO:0000313" key="7">
    <source>
        <dbReference type="Proteomes" id="UP000037178"/>
    </source>
</evidence>
<dbReference type="GO" id="GO:0003841">
    <property type="term" value="F:1-acylglycerol-3-phosphate O-acyltransferase activity"/>
    <property type="evidence" value="ECO:0007669"/>
    <property type="project" value="UniProtKB-EC"/>
</dbReference>
<dbReference type="EMBL" id="LFTY01000002">
    <property type="protein sequence ID" value="KMW57321.1"/>
    <property type="molecule type" value="Genomic_DNA"/>
</dbReference>
<dbReference type="EC" id="2.3.1.51" evidence="6"/>
<accession>A0A0J9E3C6</accession>
<keyword evidence="3 6" id="KW-0012">Acyltransferase</keyword>
<evidence type="ECO:0000256" key="4">
    <source>
        <dbReference type="SAM" id="Phobius"/>
    </source>
</evidence>
<dbReference type="InterPro" id="IPR002123">
    <property type="entry name" value="Plipid/glycerol_acylTrfase"/>
</dbReference>
<organism evidence="6 7">
    <name type="scientific">Candidatus Rhodobacter oscarellae</name>
    <dbReference type="NCBI Taxonomy" id="1675527"/>
    <lineage>
        <taxon>Bacteria</taxon>
        <taxon>Pseudomonadati</taxon>
        <taxon>Pseudomonadota</taxon>
        <taxon>Alphaproteobacteria</taxon>
        <taxon>Rhodobacterales</taxon>
        <taxon>Rhodobacter group</taxon>
        <taxon>Rhodobacter</taxon>
    </lineage>
</organism>
<reference evidence="6 7" key="1">
    <citation type="submission" date="2015-06" db="EMBL/GenBank/DDBJ databases">
        <title>Draft genome sequence of an Alphaproteobacteria species associated to the Mediterranean sponge Oscarella lobularis.</title>
        <authorList>
            <person name="Jourda C."/>
            <person name="Santini S."/>
            <person name="Claverie J.-M."/>
        </authorList>
    </citation>
    <scope>NUCLEOTIDE SEQUENCE [LARGE SCALE GENOMIC DNA]</scope>
    <source>
        <strain evidence="6">IGS</strain>
    </source>
</reference>
<keyword evidence="4" id="KW-1133">Transmembrane helix</keyword>
<comment type="caution">
    <text evidence="6">The sequence shown here is derived from an EMBL/GenBank/DDBJ whole genome shotgun (WGS) entry which is preliminary data.</text>
</comment>
<evidence type="ECO:0000256" key="3">
    <source>
        <dbReference type="ARBA" id="ARBA00023315"/>
    </source>
</evidence>
<proteinExistence type="predicted"/>
<evidence type="ECO:0000313" key="6">
    <source>
        <dbReference type="EMBL" id="KMW57321.1"/>
    </source>
</evidence>
<dbReference type="PANTHER" id="PTHR10434:SF40">
    <property type="entry name" value="1-ACYL-SN-GLYCEROL-3-PHOSPHATE ACYLTRANSFERASE"/>
    <property type="match status" value="1"/>
</dbReference>
<dbReference type="PATRIC" id="fig|1675527.3.peg.2397"/>
<dbReference type="SUPFAM" id="SSF69593">
    <property type="entry name" value="Glycerol-3-phosphate (1)-acyltransferase"/>
    <property type="match status" value="1"/>
</dbReference>
<dbReference type="Proteomes" id="UP000037178">
    <property type="component" value="Unassembled WGS sequence"/>
</dbReference>
<keyword evidence="2 6" id="KW-0808">Transferase</keyword>
<dbReference type="Pfam" id="PF01553">
    <property type="entry name" value="Acyltransferase"/>
    <property type="match status" value="1"/>
</dbReference>
<keyword evidence="7" id="KW-1185">Reference proteome</keyword>
<dbReference type="GO" id="GO:0006654">
    <property type="term" value="P:phosphatidic acid biosynthetic process"/>
    <property type="evidence" value="ECO:0007669"/>
    <property type="project" value="TreeGrafter"/>
</dbReference>
<evidence type="ECO:0000256" key="2">
    <source>
        <dbReference type="ARBA" id="ARBA00022679"/>
    </source>
</evidence>